<feature type="compositionally biased region" description="Pro residues" evidence="1">
    <location>
        <begin position="456"/>
        <end position="473"/>
    </location>
</feature>
<reference evidence="2" key="1">
    <citation type="submission" date="2023-10" db="EMBL/GenBank/DDBJ databases">
        <authorList>
            <person name="Noh H."/>
        </authorList>
    </citation>
    <scope>NUCLEOTIDE SEQUENCE</scope>
    <source>
        <strain evidence="2">DUCC4014</strain>
    </source>
</reference>
<feature type="compositionally biased region" description="Pro residues" evidence="1">
    <location>
        <begin position="1"/>
        <end position="16"/>
    </location>
</feature>
<protein>
    <submittedName>
        <fullName evidence="2">Uncharacterized protein</fullName>
    </submittedName>
</protein>
<evidence type="ECO:0000313" key="2">
    <source>
        <dbReference type="EMBL" id="WOO79074.1"/>
    </source>
</evidence>
<dbReference type="EMBL" id="CP086715">
    <property type="protein sequence ID" value="WOO79074.1"/>
    <property type="molecule type" value="Genomic_DNA"/>
</dbReference>
<accession>A0AAF0Y6M5</accession>
<feature type="compositionally biased region" description="Basic and acidic residues" evidence="1">
    <location>
        <begin position="496"/>
        <end position="507"/>
    </location>
</feature>
<dbReference type="RefSeq" id="XP_062625106.1">
    <property type="nucleotide sequence ID" value="XM_062769122.1"/>
</dbReference>
<feature type="region of interest" description="Disordered" evidence="1">
    <location>
        <begin position="451"/>
        <end position="519"/>
    </location>
</feature>
<evidence type="ECO:0000256" key="1">
    <source>
        <dbReference type="SAM" id="MobiDB-lite"/>
    </source>
</evidence>
<feature type="region of interest" description="Disordered" evidence="1">
    <location>
        <begin position="1"/>
        <end position="26"/>
    </location>
</feature>
<proteinExistence type="predicted"/>
<dbReference type="Proteomes" id="UP000827549">
    <property type="component" value="Chromosome 2"/>
</dbReference>
<gene>
    <name evidence="2" type="ORF">LOC62_02G002610</name>
</gene>
<dbReference type="GeneID" id="87805857"/>
<sequence>MSVPPVREPPLKPTPPEAYGSRGIRGNHGRTLRFSEPPPVIWAKCNLEPGQLTALQAQLAKHHDHVFAHGHGADGDQPNIARFTPDLVALPGFDRFAEHYLAMVMVTVGTWQPTDLVPKAQRKTQAEESLMTKFGRLTATSDLPPHRWITGLTAAFLTMHVWNASAAMHALFTAYPGLIANDVRTASLGQFLGPDRIQWLLRLLLGRLHHRRAYTIDDESLQACGDLLVAYLSREENVPHSPQAQMLTYRIRELFTFVPKVLTWDLQLHAVRVGLMYGALAVSVRLEQDAVVHQNAIIRAGLGAIGGIIGAAWTVNPFAVLRPAAAASAATVTLAYDAINSLLTAEEQRLAQVVAVVVHKFNVQVLRAGQQGVVPCYNPQWIHVMRDHCHGCDGHDADWEAKVDKPVTADEWAAALDAFQSTAATVLQMIVFGSGVPVTVDVRPVTVGGLGQAPQALPPPPSPAPPAHAPLPPAGTDNLGLAVSDGATGGGGGGWGDEKEEKAEVPAHRPQSLQAVAPQAPAAAAAGAVPPAVAPAVAPTSLPRVSAWSLSSASKVSITNGFVDVGYEGV</sequence>
<dbReference type="AlphaFoldDB" id="A0AAF0Y6M5"/>
<name>A0AAF0Y6M5_9TREE</name>
<organism evidence="2 3">
    <name type="scientific">Vanrija pseudolonga</name>
    <dbReference type="NCBI Taxonomy" id="143232"/>
    <lineage>
        <taxon>Eukaryota</taxon>
        <taxon>Fungi</taxon>
        <taxon>Dikarya</taxon>
        <taxon>Basidiomycota</taxon>
        <taxon>Agaricomycotina</taxon>
        <taxon>Tremellomycetes</taxon>
        <taxon>Trichosporonales</taxon>
        <taxon>Trichosporonaceae</taxon>
        <taxon>Vanrija</taxon>
    </lineage>
</organism>
<keyword evidence="3" id="KW-1185">Reference proteome</keyword>
<evidence type="ECO:0000313" key="3">
    <source>
        <dbReference type="Proteomes" id="UP000827549"/>
    </source>
</evidence>